<keyword evidence="2 5" id="KW-0489">Methyltransferase</keyword>
<gene>
    <name evidence="6" type="primary">ubiE</name>
    <name evidence="5" type="synonym">menG</name>
    <name evidence="6" type="ORF">IFE08_02375</name>
</gene>
<feature type="binding site" evidence="5">
    <location>
        <position position="123"/>
    </location>
    <ligand>
        <name>S-adenosyl-L-methionine</name>
        <dbReference type="ChEBI" id="CHEBI:59789"/>
    </ligand>
</feature>
<evidence type="ECO:0000256" key="5">
    <source>
        <dbReference type="HAMAP-Rule" id="MF_01813"/>
    </source>
</evidence>
<protein>
    <recommendedName>
        <fullName evidence="5">Demethylmenaquinone methyltransferase</fullName>
        <ecNumber evidence="5">2.1.1.163</ecNumber>
    </recommendedName>
</protein>
<keyword evidence="3 5" id="KW-0808">Transferase</keyword>
<dbReference type="NCBIfam" id="TIGR01934">
    <property type="entry name" value="MenG_MenH_UbiE"/>
    <property type="match status" value="1"/>
</dbReference>
<dbReference type="Proteomes" id="UP000593915">
    <property type="component" value="Chromosome"/>
</dbReference>
<comment type="function">
    <text evidence="5">Methyltransferase required for the conversion of demethylmenaquinol (DMKH2) to menaquinol (MKH2).</text>
</comment>
<evidence type="ECO:0000256" key="3">
    <source>
        <dbReference type="ARBA" id="ARBA00022679"/>
    </source>
</evidence>
<dbReference type="AlphaFoldDB" id="A0A7S7AWZ4"/>
<dbReference type="EMBL" id="CP061839">
    <property type="protein sequence ID" value="QOW61264.1"/>
    <property type="molecule type" value="Genomic_DNA"/>
</dbReference>
<keyword evidence="4 5" id="KW-0949">S-adenosyl-L-methionine</keyword>
<dbReference type="RefSeq" id="WP_194076724.1">
    <property type="nucleotide sequence ID" value="NZ_CP045670.1"/>
</dbReference>
<evidence type="ECO:0000256" key="1">
    <source>
        <dbReference type="ARBA" id="ARBA00022428"/>
    </source>
</evidence>
<evidence type="ECO:0000313" key="6">
    <source>
        <dbReference type="EMBL" id="QOW61264.1"/>
    </source>
</evidence>
<feature type="binding site" evidence="5">
    <location>
        <position position="81"/>
    </location>
    <ligand>
        <name>S-adenosyl-L-methionine</name>
        <dbReference type="ChEBI" id="CHEBI:59789"/>
    </ligand>
</feature>
<dbReference type="GO" id="GO:0009234">
    <property type="term" value="P:menaquinone biosynthetic process"/>
    <property type="evidence" value="ECO:0007669"/>
    <property type="project" value="UniProtKB-UniRule"/>
</dbReference>
<dbReference type="SUPFAM" id="SSF53335">
    <property type="entry name" value="S-adenosyl-L-methionine-dependent methyltransferases"/>
    <property type="match status" value="1"/>
</dbReference>
<organism evidence="6 7">
    <name type="scientific">Treponema pedis</name>
    <dbReference type="NCBI Taxonomy" id="409322"/>
    <lineage>
        <taxon>Bacteria</taxon>
        <taxon>Pseudomonadati</taxon>
        <taxon>Spirochaetota</taxon>
        <taxon>Spirochaetia</taxon>
        <taxon>Spirochaetales</taxon>
        <taxon>Treponemataceae</taxon>
        <taxon>Treponema</taxon>
    </lineage>
</organism>
<dbReference type="Pfam" id="PF01209">
    <property type="entry name" value="Ubie_methyltran"/>
    <property type="match status" value="1"/>
</dbReference>
<feature type="binding site" evidence="5">
    <location>
        <begin position="106"/>
        <end position="107"/>
    </location>
    <ligand>
        <name>S-adenosyl-L-methionine</name>
        <dbReference type="ChEBI" id="CHEBI:59789"/>
    </ligand>
</feature>
<feature type="binding site" evidence="5">
    <location>
        <position position="61"/>
    </location>
    <ligand>
        <name>S-adenosyl-L-methionine</name>
        <dbReference type="ChEBI" id="CHEBI:59789"/>
    </ligand>
</feature>
<dbReference type="CDD" id="cd02440">
    <property type="entry name" value="AdoMet_MTases"/>
    <property type="match status" value="1"/>
</dbReference>
<reference evidence="6 7" key="1">
    <citation type="submission" date="2020-09" db="EMBL/GenBank/DDBJ databases">
        <title>Characterization of Treponema spp. from bovine digital dermatitis in Korea.</title>
        <authorList>
            <person name="Espiritu H.M."/>
            <person name="Cho Y.I."/>
            <person name="Mamuad L."/>
        </authorList>
    </citation>
    <scope>NUCLEOTIDE SEQUENCE [LARGE SCALE GENOMIC DNA]</scope>
    <source>
        <strain evidence="6 7">KS1</strain>
    </source>
</reference>
<evidence type="ECO:0000313" key="7">
    <source>
        <dbReference type="Proteomes" id="UP000593915"/>
    </source>
</evidence>
<comment type="pathway">
    <text evidence="5">Quinol/quinone metabolism; menaquinone biosynthesis; menaquinol from 1,4-dihydroxy-2-naphthoate: step 2/2.</text>
</comment>
<accession>A0A7S7AWZ4</accession>
<comment type="similarity">
    <text evidence="5">Belongs to the class I-like SAM-binding methyltransferase superfamily. MenG/UbiE family.</text>
</comment>
<dbReference type="PROSITE" id="PS51608">
    <property type="entry name" value="SAM_MT_UBIE"/>
    <property type="match status" value="1"/>
</dbReference>
<dbReference type="EC" id="2.1.1.163" evidence="5"/>
<dbReference type="UniPathway" id="UPA00079">
    <property type="reaction ID" value="UER00169"/>
</dbReference>
<dbReference type="PROSITE" id="PS01183">
    <property type="entry name" value="UBIE_1"/>
    <property type="match status" value="1"/>
</dbReference>
<dbReference type="InterPro" id="IPR029063">
    <property type="entry name" value="SAM-dependent_MTases_sf"/>
</dbReference>
<comment type="catalytic activity">
    <reaction evidence="5">
        <text>a 2-demethylmenaquinol + S-adenosyl-L-methionine = a menaquinol + S-adenosyl-L-homocysteine + H(+)</text>
        <dbReference type="Rhea" id="RHEA:42640"/>
        <dbReference type="Rhea" id="RHEA-COMP:9539"/>
        <dbReference type="Rhea" id="RHEA-COMP:9563"/>
        <dbReference type="ChEBI" id="CHEBI:15378"/>
        <dbReference type="ChEBI" id="CHEBI:18151"/>
        <dbReference type="ChEBI" id="CHEBI:55437"/>
        <dbReference type="ChEBI" id="CHEBI:57856"/>
        <dbReference type="ChEBI" id="CHEBI:59789"/>
        <dbReference type="EC" id="2.1.1.163"/>
    </reaction>
</comment>
<keyword evidence="1 5" id="KW-0474">Menaquinone biosynthesis</keyword>
<dbReference type="HAMAP" id="MF_01813">
    <property type="entry name" value="MenG_UbiE_methyltr"/>
    <property type="match status" value="1"/>
</dbReference>
<evidence type="ECO:0000256" key="4">
    <source>
        <dbReference type="ARBA" id="ARBA00022691"/>
    </source>
</evidence>
<dbReference type="NCBIfam" id="NF001244">
    <property type="entry name" value="PRK00216.1-5"/>
    <property type="match status" value="1"/>
</dbReference>
<dbReference type="GO" id="GO:0032259">
    <property type="term" value="P:methylation"/>
    <property type="evidence" value="ECO:0007669"/>
    <property type="project" value="UniProtKB-KW"/>
</dbReference>
<dbReference type="GO" id="GO:0043770">
    <property type="term" value="F:demethylmenaquinone methyltransferase activity"/>
    <property type="evidence" value="ECO:0007669"/>
    <property type="project" value="UniProtKB-UniRule"/>
</dbReference>
<sequence length="232" mass="26817">MKTETKEKKVHKIFETISDRYDKANNRISIYMHKKWKMNLVNKIIRGSSKGNNILDVCCGTGDIAIWTAKKRRDISVTGIDFSSSMLQKARQKSIKIKNITWQQADALKLPFPDNTFDSADISFGLRNTSEYEKVLFEMKRVVKKGSNIYCLDSFIPENKFIRPFHKFYFKHIVPVLGGGIHCHKEYLWLYESTSKFLGKKDLMKLYSKIGLANTACYSYFFGCCALICGQK</sequence>
<proteinExistence type="inferred from homology"/>
<evidence type="ECO:0000256" key="2">
    <source>
        <dbReference type="ARBA" id="ARBA00022603"/>
    </source>
</evidence>
<dbReference type="InterPro" id="IPR023576">
    <property type="entry name" value="UbiE/COQ5_MeTrFase_CS"/>
</dbReference>
<dbReference type="PANTHER" id="PTHR43591:SF24">
    <property type="entry name" value="2-METHOXY-6-POLYPRENYL-1,4-BENZOQUINOL METHYLASE, MITOCHONDRIAL"/>
    <property type="match status" value="1"/>
</dbReference>
<dbReference type="Gene3D" id="3.40.50.150">
    <property type="entry name" value="Vaccinia Virus protein VP39"/>
    <property type="match status" value="1"/>
</dbReference>
<name>A0A7S7AWZ4_9SPIR</name>
<dbReference type="PANTHER" id="PTHR43591">
    <property type="entry name" value="METHYLTRANSFERASE"/>
    <property type="match status" value="1"/>
</dbReference>
<dbReference type="InterPro" id="IPR004033">
    <property type="entry name" value="UbiE/COQ5_MeTrFase"/>
</dbReference>